<dbReference type="OrthoDB" id="10373757at2759"/>
<proteinExistence type="predicted"/>
<gene>
    <name evidence="1" type="ORF">P879_02636</name>
</gene>
<dbReference type="EMBL" id="JTDF01001723">
    <property type="protein sequence ID" value="KAF8569623.1"/>
    <property type="molecule type" value="Genomic_DNA"/>
</dbReference>
<dbReference type="AlphaFoldDB" id="A0A8T0DPF2"/>
<dbReference type="Proteomes" id="UP000699462">
    <property type="component" value="Unassembled WGS sequence"/>
</dbReference>
<keyword evidence="2" id="KW-1185">Reference proteome</keyword>
<sequence>MSLCSFSNKKAQQIFRKSLQLNVIDLENRLIKQVEENQPIRLELQQYNDTDPLSVDFCVTTSRVGDESDEPYIKAIQQTIWSQKAYYSLSFHDLCCASTRCTRGLGDRNQFESQIWGADFHVLDPQLWLTREITRFPFRTEALKAVRLVPDDKYLRFVCQVRFCERSPCQKVTSDKEFCRFYPDDARYGQDDRLRILTTSVQIFPPENSTGM</sequence>
<name>A0A8T0DPF2_9TREM</name>
<evidence type="ECO:0000313" key="2">
    <source>
        <dbReference type="Proteomes" id="UP000699462"/>
    </source>
</evidence>
<organism evidence="1 2">
    <name type="scientific">Paragonimus westermani</name>
    <dbReference type="NCBI Taxonomy" id="34504"/>
    <lineage>
        <taxon>Eukaryota</taxon>
        <taxon>Metazoa</taxon>
        <taxon>Spiralia</taxon>
        <taxon>Lophotrochozoa</taxon>
        <taxon>Platyhelminthes</taxon>
        <taxon>Trematoda</taxon>
        <taxon>Digenea</taxon>
        <taxon>Plagiorchiida</taxon>
        <taxon>Troglotremata</taxon>
        <taxon>Troglotrematidae</taxon>
        <taxon>Paragonimus</taxon>
    </lineage>
</organism>
<evidence type="ECO:0000313" key="1">
    <source>
        <dbReference type="EMBL" id="KAF8569623.1"/>
    </source>
</evidence>
<evidence type="ECO:0008006" key="3">
    <source>
        <dbReference type="Google" id="ProtNLM"/>
    </source>
</evidence>
<comment type="caution">
    <text evidence="1">The sequence shown here is derived from an EMBL/GenBank/DDBJ whole genome shotgun (WGS) entry which is preliminary data.</text>
</comment>
<accession>A0A8T0DPF2</accession>
<reference evidence="1 2" key="1">
    <citation type="submission" date="2019-07" db="EMBL/GenBank/DDBJ databases">
        <title>Annotation for the trematode Paragonimus westermani.</title>
        <authorList>
            <person name="Choi Y.-J."/>
        </authorList>
    </citation>
    <scope>NUCLEOTIDE SEQUENCE [LARGE SCALE GENOMIC DNA]</scope>
    <source>
        <strain evidence="1">180907_Pwestermani</strain>
    </source>
</reference>
<protein>
    <recommendedName>
        <fullName evidence="3">ZP domain-containing protein</fullName>
    </recommendedName>
</protein>